<dbReference type="Proteomes" id="UP000184513">
    <property type="component" value="Unassembled WGS sequence"/>
</dbReference>
<dbReference type="SUPFAM" id="SSF55729">
    <property type="entry name" value="Acyl-CoA N-acyltransferases (Nat)"/>
    <property type="match status" value="1"/>
</dbReference>
<dbReference type="AlphaFoldDB" id="A0A1M7QKX2"/>
<sequence length="330" mass="38457">MGWQVIAFESELEADWKEVLAKATNATLMHQRSFLAYHKKRFHDASLILYRGDRPMAIFPAHREADQVFSHKGLGYAGLIHRPCSFDQEVQLYLQLLRYYEAQGVARLQIKATPSFYSKESTESLPYIMHLAQAEIRQMELSLAIKLPLKVRHKGRKANILQAKRSGLQVVEEGEVELFWDTLLRPNLKKRYQKKPTHNKEQMQYLKEWHPDNIRQFMVYQNGIPLAGATVFFTPNCLHTQYLATNVAGRKQHALDLLIDYLCTAQAAGRKYLDFGHSNECGGRKINRDLFRWKESFGAIPFHHSHYNLSTGAWRHLERVYQWKNDPMDA</sequence>
<evidence type="ECO:0000313" key="1">
    <source>
        <dbReference type="EMBL" id="SHN31851.1"/>
    </source>
</evidence>
<accession>A0A1M7QKX2</accession>
<keyword evidence="2" id="KW-1185">Reference proteome</keyword>
<reference evidence="1 2" key="1">
    <citation type="submission" date="2016-11" db="EMBL/GenBank/DDBJ databases">
        <authorList>
            <person name="Jaros S."/>
            <person name="Januszkiewicz K."/>
            <person name="Wedrychowicz H."/>
        </authorList>
    </citation>
    <scope>NUCLEOTIDE SEQUENCE [LARGE SCALE GENOMIC DNA]</scope>
    <source>
        <strain evidence="1 2">CGMCC 1.6102</strain>
    </source>
</reference>
<gene>
    <name evidence="1" type="ORF">SAMN04488057_11985</name>
</gene>
<dbReference type="InterPro" id="IPR016181">
    <property type="entry name" value="Acyl_CoA_acyltransferase"/>
</dbReference>
<name>A0A1M7QKX2_9BACT</name>
<dbReference type="EMBL" id="FRCY01000019">
    <property type="protein sequence ID" value="SHN31851.1"/>
    <property type="molecule type" value="Genomic_DNA"/>
</dbReference>
<dbReference type="OrthoDB" id="9808687at2"/>
<organism evidence="1 2">
    <name type="scientific">Cyclobacterium lianum</name>
    <dbReference type="NCBI Taxonomy" id="388280"/>
    <lineage>
        <taxon>Bacteria</taxon>
        <taxon>Pseudomonadati</taxon>
        <taxon>Bacteroidota</taxon>
        <taxon>Cytophagia</taxon>
        <taxon>Cytophagales</taxon>
        <taxon>Cyclobacteriaceae</taxon>
        <taxon>Cyclobacterium</taxon>
    </lineage>
</organism>
<dbReference type="STRING" id="388280.SAMN04488057_11985"/>
<keyword evidence="1" id="KW-0808">Transferase</keyword>
<dbReference type="GO" id="GO:0016740">
    <property type="term" value="F:transferase activity"/>
    <property type="evidence" value="ECO:0007669"/>
    <property type="project" value="UniProtKB-KW"/>
</dbReference>
<evidence type="ECO:0000313" key="2">
    <source>
        <dbReference type="Proteomes" id="UP000184513"/>
    </source>
</evidence>
<dbReference type="RefSeq" id="WP_073097693.1">
    <property type="nucleotide sequence ID" value="NZ_FRCY01000019.1"/>
</dbReference>
<protein>
    <submittedName>
        <fullName evidence="1">Acetyltransferase (GNAT) domain-containing protein</fullName>
    </submittedName>
</protein>
<proteinExistence type="predicted"/>
<dbReference type="Gene3D" id="3.40.630.30">
    <property type="match status" value="1"/>
</dbReference>